<keyword evidence="2" id="KW-1185">Reference proteome</keyword>
<evidence type="ECO:0000313" key="2">
    <source>
        <dbReference type="Proteomes" id="UP001151760"/>
    </source>
</evidence>
<reference evidence="1" key="1">
    <citation type="journal article" date="2022" name="Int. J. Mol. Sci.">
        <title>Draft Genome of Tanacetum Coccineum: Genomic Comparison of Closely Related Tanacetum-Family Plants.</title>
        <authorList>
            <person name="Yamashiro T."/>
            <person name="Shiraishi A."/>
            <person name="Nakayama K."/>
            <person name="Satake H."/>
        </authorList>
    </citation>
    <scope>NUCLEOTIDE SEQUENCE</scope>
</reference>
<name>A0ABQ5HG21_9ASTR</name>
<dbReference type="EMBL" id="BQNB010019585">
    <property type="protein sequence ID" value="GJT86848.1"/>
    <property type="molecule type" value="Genomic_DNA"/>
</dbReference>
<accession>A0ABQ5HG21</accession>
<proteinExistence type="predicted"/>
<gene>
    <name evidence="1" type="ORF">Tco_1068565</name>
</gene>
<reference evidence="1" key="2">
    <citation type="submission" date="2022-01" db="EMBL/GenBank/DDBJ databases">
        <authorList>
            <person name="Yamashiro T."/>
            <person name="Shiraishi A."/>
            <person name="Satake H."/>
            <person name="Nakayama K."/>
        </authorList>
    </citation>
    <scope>NUCLEOTIDE SEQUENCE</scope>
</reference>
<organism evidence="1 2">
    <name type="scientific">Tanacetum coccineum</name>
    <dbReference type="NCBI Taxonomy" id="301880"/>
    <lineage>
        <taxon>Eukaryota</taxon>
        <taxon>Viridiplantae</taxon>
        <taxon>Streptophyta</taxon>
        <taxon>Embryophyta</taxon>
        <taxon>Tracheophyta</taxon>
        <taxon>Spermatophyta</taxon>
        <taxon>Magnoliopsida</taxon>
        <taxon>eudicotyledons</taxon>
        <taxon>Gunneridae</taxon>
        <taxon>Pentapetalae</taxon>
        <taxon>asterids</taxon>
        <taxon>campanulids</taxon>
        <taxon>Asterales</taxon>
        <taxon>Asteraceae</taxon>
        <taxon>Asteroideae</taxon>
        <taxon>Anthemideae</taxon>
        <taxon>Anthemidinae</taxon>
        <taxon>Tanacetum</taxon>
    </lineage>
</organism>
<protein>
    <recommendedName>
        <fullName evidence="3">PiggyBac transposable element-derived protein domain-containing protein</fullName>
    </recommendedName>
</protein>
<dbReference type="Proteomes" id="UP001151760">
    <property type="component" value="Unassembled WGS sequence"/>
</dbReference>
<evidence type="ECO:0008006" key="3">
    <source>
        <dbReference type="Google" id="ProtNLM"/>
    </source>
</evidence>
<evidence type="ECO:0000313" key="1">
    <source>
        <dbReference type="EMBL" id="GJT86848.1"/>
    </source>
</evidence>
<sequence>MEQMTSICDMVGQFMQRKEEDRRIVDDQAAKDRNWKIPICYNDDEDEYSFATQEYLKKFSSAITPDLLKSDSLIMEDEHLDTIPETELDELIKSSVEDLVHIPSEFEGISEDTCDVPVCEDPSTFDALKDHSEILSDSNERGNCFGTTLKLMAMILRTSEYVSLRSNNDQEEKEDYLRRNLQIQALFFQ</sequence>
<comment type="caution">
    <text evidence="1">The sequence shown here is derived from an EMBL/GenBank/DDBJ whole genome shotgun (WGS) entry which is preliminary data.</text>
</comment>